<evidence type="ECO:0000313" key="1">
    <source>
        <dbReference type="EMBL" id="KAG0431741.1"/>
    </source>
</evidence>
<dbReference type="EMBL" id="JABSTQ010009199">
    <property type="protein sequence ID" value="KAG0431741.1"/>
    <property type="molecule type" value="Genomic_DNA"/>
</dbReference>
<name>A0AC60QFK8_IXOPE</name>
<reference evidence="1 2" key="1">
    <citation type="journal article" date="2020" name="Cell">
        <title>Large-Scale Comparative Analyses of Tick Genomes Elucidate Their Genetic Diversity and Vector Capacities.</title>
        <authorList>
            <consortium name="Tick Genome and Microbiome Consortium (TIGMIC)"/>
            <person name="Jia N."/>
            <person name="Wang J."/>
            <person name="Shi W."/>
            <person name="Du L."/>
            <person name="Sun Y."/>
            <person name="Zhan W."/>
            <person name="Jiang J.F."/>
            <person name="Wang Q."/>
            <person name="Zhang B."/>
            <person name="Ji P."/>
            <person name="Bell-Sakyi L."/>
            <person name="Cui X.M."/>
            <person name="Yuan T.T."/>
            <person name="Jiang B.G."/>
            <person name="Yang W.F."/>
            <person name="Lam T.T."/>
            <person name="Chang Q.C."/>
            <person name="Ding S.J."/>
            <person name="Wang X.J."/>
            <person name="Zhu J.G."/>
            <person name="Ruan X.D."/>
            <person name="Zhao L."/>
            <person name="Wei J.T."/>
            <person name="Ye R.Z."/>
            <person name="Que T.C."/>
            <person name="Du C.H."/>
            <person name="Zhou Y.H."/>
            <person name="Cheng J.X."/>
            <person name="Dai P.F."/>
            <person name="Guo W.B."/>
            <person name="Han X.H."/>
            <person name="Huang E.J."/>
            <person name="Li L.F."/>
            <person name="Wei W."/>
            <person name="Gao Y.C."/>
            <person name="Liu J.Z."/>
            <person name="Shao H.Z."/>
            <person name="Wang X."/>
            <person name="Wang C.C."/>
            <person name="Yang T.C."/>
            <person name="Huo Q.B."/>
            <person name="Li W."/>
            <person name="Chen H.Y."/>
            <person name="Chen S.E."/>
            <person name="Zhou L.G."/>
            <person name="Ni X.B."/>
            <person name="Tian J.H."/>
            <person name="Sheng Y."/>
            <person name="Liu T."/>
            <person name="Pan Y.S."/>
            <person name="Xia L.Y."/>
            <person name="Li J."/>
            <person name="Zhao F."/>
            <person name="Cao W.C."/>
        </authorList>
    </citation>
    <scope>NUCLEOTIDE SEQUENCE [LARGE SCALE GENOMIC DNA]</scope>
    <source>
        <strain evidence="1">Iper-2018</strain>
    </source>
</reference>
<dbReference type="Proteomes" id="UP000805193">
    <property type="component" value="Unassembled WGS sequence"/>
</dbReference>
<gene>
    <name evidence="1" type="ORF">HPB47_021482</name>
</gene>
<proteinExistence type="predicted"/>
<evidence type="ECO:0000313" key="2">
    <source>
        <dbReference type="Proteomes" id="UP000805193"/>
    </source>
</evidence>
<accession>A0AC60QFK8</accession>
<protein>
    <submittedName>
        <fullName evidence="1">Uncharacterized protein</fullName>
    </submittedName>
</protein>
<comment type="caution">
    <text evidence="1">The sequence shown here is derived from an EMBL/GenBank/DDBJ whole genome shotgun (WGS) entry which is preliminary data.</text>
</comment>
<sequence>MQQDHSLLATTLAEAIAKAVANPGAAQGVPRELHSPPVGQFSQFSIGPNSGTSNPTPGTQTRQQPVYPDIAGSSDAWATMAANPGDFGINPTTQAVLYPQQQQQQQLPPFGQPGTQQQQRQQPQQQQFYPMACPPPFGHYPTTRTPHPPSVVTPAPTYDYSTNPARAQWVFSLTDLPTRRDLAEAFQHVQTAAKQTTNLGRRDVIELQLLEHFVETWDRVCTGLSPRAKLRVFDRVRLLYHVAQGGWTAALEGYADPSATLLLGAPPTRQSRPRRRDSPPGTPPTTQHESSQEGDNPNKKGKKVTG</sequence>
<organism evidence="1 2">
    <name type="scientific">Ixodes persulcatus</name>
    <name type="common">Taiga tick</name>
    <dbReference type="NCBI Taxonomy" id="34615"/>
    <lineage>
        <taxon>Eukaryota</taxon>
        <taxon>Metazoa</taxon>
        <taxon>Ecdysozoa</taxon>
        <taxon>Arthropoda</taxon>
        <taxon>Chelicerata</taxon>
        <taxon>Arachnida</taxon>
        <taxon>Acari</taxon>
        <taxon>Parasitiformes</taxon>
        <taxon>Ixodida</taxon>
        <taxon>Ixodoidea</taxon>
        <taxon>Ixodidae</taxon>
        <taxon>Ixodinae</taxon>
        <taxon>Ixodes</taxon>
    </lineage>
</organism>
<keyword evidence="2" id="KW-1185">Reference proteome</keyword>